<reference evidence="2 3" key="1">
    <citation type="submission" date="2016-02" db="EMBL/GenBank/DDBJ databases">
        <title>Draft genome sequence of hydrocarbon degrading Staphylococcus saprophyticus Strain CNV2, isolated from crude-oil contaminated soil from Noonmati Oil Refinery, Guwahati, Assam, India.</title>
        <authorList>
            <person name="Mukherjee A."/>
            <person name="Chettri B."/>
            <person name="Langpoklakpam J."/>
            <person name="Singh A.K."/>
            <person name="Chattopadhyay D.J."/>
        </authorList>
    </citation>
    <scope>NUCLEOTIDE SEQUENCE [LARGE SCALE GENOMIC DNA]</scope>
    <source>
        <strain evidence="2 3">CNV2</strain>
    </source>
</reference>
<dbReference type="PANTHER" id="PTHR36974:SF1">
    <property type="entry name" value="DOXX FAMILY MEMBRANE PROTEIN"/>
    <property type="match status" value="1"/>
</dbReference>
<comment type="caution">
    <text evidence="2">The sequence shown here is derived from an EMBL/GenBank/DDBJ whole genome shotgun (WGS) entry which is preliminary data.</text>
</comment>
<evidence type="ECO:0000313" key="2">
    <source>
        <dbReference type="EMBL" id="KYH13024.1"/>
    </source>
</evidence>
<keyword evidence="1" id="KW-1133">Transmembrane helix</keyword>
<dbReference type="EMBL" id="LUGM01000005">
    <property type="protein sequence ID" value="KYH13024.1"/>
    <property type="molecule type" value="Genomic_DNA"/>
</dbReference>
<organism evidence="2 3">
    <name type="scientific">Staphylococcus kloosii</name>
    <dbReference type="NCBI Taxonomy" id="29384"/>
    <lineage>
        <taxon>Bacteria</taxon>
        <taxon>Bacillati</taxon>
        <taxon>Bacillota</taxon>
        <taxon>Bacilli</taxon>
        <taxon>Bacillales</taxon>
        <taxon>Staphylococcaceae</taxon>
        <taxon>Staphylococcus</taxon>
    </lineage>
</organism>
<dbReference type="RefSeq" id="WP_061855723.1">
    <property type="nucleotide sequence ID" value="NZ_JAIEWX010000004.1"/>
</dbReference>
<gene>
    <name evidence="2" type="ORF">A0131_11890</name>
</gene>
<accession>A0A151A0T9</accession>
<dbReference type="PANTHER" id="PTHR36974">
    <property type="entry name" value="MEMBRANE PROTEIN-RELATED"/>
    <property type="match status" value="1"/>
</dbReference>
<feature type="transmembrane region" description="Helical" evidence="1">
    <location>
        <begin position="36"/>
        <end position="57"/>
    </location>
</feature>
<evidence type="ECO:0000313" key="3">
    <source>
        <dbReference type="Proteomes" id="UP000075418"/>
    </source>
</evidence>
<evidence type="ECO:0000256" key="1">
    <source>
        <dbReference type="SAM" id="Phobius"/>
    </source>
</evidence>
<keyword evidence="1" id="KW-0472">Membrane</keyword>
<proteinExistence type="predicted"/>
<dbReference type="AlphaFoldDB" id="A0A151A0T9"/>
<evidence type="ECO:0008006" key="4">
    <source>
        <dbReference type="Google" id="ProtNLM"/>
    </source>
</evidence>
<sequence length="116" mass="13429">MNIVRKILGAMFSIIGLLHFKDEQSFRKIVPDYLPLRKTAVLVTGVVEIIIGIYFIIKRPSHLFKKLTNLFLISVMPANIYMARKSLPLGNKQLPQWMLYARIPLQFVLMKTITKL</sequence>
<keyword evidence="1" id="KW-0812">Transmembrane</keyword>
<name>A0A151A0T9_9STAP</name>
<dbReference type="Proteomes" id="UP000075418">
    <property type="component" value="Unassembled WGS sequence"/>
</dbReference>
<protein>
    <recommendedName>
        <fullName evidence="4">DoxX family protein</fullName>
    </recommendedName>
</protein>